<evidence type="ECO:0000313" key="9">
    <source>
        <dbReference type="Proteomes" id="UP001447188"/>
    </source>
</evidence>
<accession>A0ABR3G8B7</accession>
<evidence type="ECO:0000256" key="6">
    <source>
        <dbReference type="ARBA" id="ARBA00023285"/>
    </source>
</evidence>
<keyword evidence="6" id="KW-0170">Cobalt</keyword>
<evidence type="ECO:0000256" key="1">
    <source>
        <dbReference type="ARBA" id="ARBA00001941"/>
    </source>
</evidence>
<dbReference type="SUPFAM" id="SSF88713">
    <property type="entry name" value="Glycoside hydrolase/deacetylase"/>
    <property type="match status" value="1"/>
</dbReference>
<dbReference type="PANTHER" id="PTHR46471:SF2">
    <property type="entry name" value="CHITIN DEACETYLASE-RELATED"/>
    <property type="match status" value="1"/>
</dbReference>
<dbReference type="InterPro" id="IPR002509">
    <property type="entry name" value="NODB_dom"/>
</dbReference>
<comment type="cofactor">
    <cofactor evidence="1">
        <name>Co(2+)</name>
        <dbReference type="ChEBI" id="CHEBI:48828"/>
    </cofactor>
</comment>
<evidence type="ECO:0000313" key="8">
    <source>
        <dbReference type="EMBL" id="KAL0632190.1"/>
    </source>
</evidence>
<keyword evidence="2" id="KW-0479">Metal-binding</keyword>
<keyword evidence="9" id="KW-1185">Reference proteome</keyword>
<evidence type="ECO:0000256" key="5">
    <source>
        <dbReference type="ARBA" id="ARBA00023277"/>
    </source>
</evidence>
<keyword evidence="4" id="KW-0378">Hydrolase</keyword>
<organism evidence="8 9">
    <name type="scientific">Discina gigas</name>
    <dbReference type="NCBI Taxonomy" id="1032678"/>
    <lineage>
        <taxon>Eukaryota</taxon>
        <taxon>Fungi</taxon>
        <taxon>Dikarya</taxon>
        <taxon>Ascomycota</taxon>
        <taxon>Pezizomycotina</taxon>
        <taxon>Pezizomycetes</taxon>
        <taxon>Pezizales</taxon>
        <taxon>Discinaceae</taxon>
        <taxon>Discina</taxon>
    </lineage>
</organism>
<protein>
    <recommendedName>
        <fullName evidence="7">NodB homology domain-containing protein</fullName>
    </recommendedName>
</protein>
<evidence type="ECO:0000256" key="3">
    <source>
        <dbReference type="ARBA" id="ARBA00022729"/>
    </source>
</evidence>
<keyword evidence="3" id="KW-0732">Signal</keyword>
<name>A0ABR3G8B7_9PEZI</name>
<evidence type="ECO:0000259" key="7">
    <source>
        <dbReference type="PROSITE" id="PS51677"/>
    </source>
</evidence>
<dbReference type="Gene3D" id="3.20.20.370">
    <property type="entry name" value="Glycoside hydrolase/deacetylase"/>
    <property type="match status" value="1"/>
</dbReference>
<comment type="caution">
    <text evidence="8">The sequence shown here is derived from an EMBL/GenBank/DDBJ whole genome shotgun (WGS) entry which is preliminary data.</text>
</comment>
<gene>
    <name evidence="8" type="ORF">Q9L58_008939</name>
</gene>
<sequence>MRPPYIRCDDMCRATMNTLGYHVIIWDLDTDDYNQDSAQLIQNSKNNVLAAITDSDPRVRSFLSIAHDIHQQTVMNLTSFQIDVGRAKGYRHVRLGDCMGDPEANWYRTQL</sequence>
<evidence type="ECO:0000256" key="2">
    <source>
        <dbReference type="ARBA" id="ARBA00022723"/>
    </source>
</evidence>
<dbReference type="InterPro" id="IPR011330">
    <property type="entry name" value="Glyco_hydro/deAcase_b/a-brl"/>
</dbReference>
<proteinExistence type="predicted"/>
<dbReference type="PROSITE" id="PS51677">
    <property type="entry name" value="NODB"/>
    <property type="match status" value="1"/>
</dbReference>
<dbReference type="Proteomes" id="UP001447188">
    <property type="component" value="Unassembled WGS sequence"/>
</dbReference>
<keyword evidence="5" id="KW-0119">Carbohydrate metabolism</keyword>
<reference evidence="8 9" key="1">
    <citation type="submission" date="2024-02" db="EMBL/GenBank/DDBJ databases">
        <title>Discinaceae phylogenomics.</title>
        <authorList>
            <person name="Dirks A.C."/>
            <person name="James T.Y."/>
        </authorList>
    </citation>
    <scope>NUCLEOTIDE SEQUENCE [LARGE SCALE GENOMIC DNA]</scope>
    <source>
        <strain evidence="8 9">ACD0624</strain>
    </source>
</reference>
<evidence type="ECO:0000256" key="4">
    <source>
        <dbReference type="ARBA" id="ARBA00022801"/>
    </source>
</evidence>
<feature type="domain" description="NodB homology" evidence="7">
    <location>
        <begin position="1"/>
        <end position="93"/>
    </location>
</feature>
<dbReference type="PANTHER" id="PTHR46471">
    <property type="entry name" value="CHITIN DEACETYLASE"/>
    <property type="match status" value="1"/>
</dbReference>
<dbReference type="EMBL" id="JBBBZM010000182">
    <property type="protein sequence ID" value="KAL0632190.1"/>
    <property type="molecule type" value="Genomic_DNA"/>
</dbReference>